<keyword evidence="3" id="KW-1185">Reference proteome</keyword>
<feature type="compositionally biased region" description="Polar residues" evidence="1">
    <location>
        <begin position="1"/>
        <end position="12"/>
    </location>
</feature>
<feature type="region of interest" description="Disordered" evidence="1">
    <location>
        <begin position="162"/>
        <end position="187"/>
    </location>
</feature>
<dbReference type="AlphaFoldDB" id="A0A8E2EKA9"/>
<organism evidence="2 3">
    <name type="scientific">Lepidopterella palustris CBS 459.81</name>
    <dbReference type="NCBI Taxonomy" id="1314670"/>
    <lineage>
        <taxon>Eukaryota</taxon>
        <taxon>Fungi</taxon>
        <taxon>Dikarya</taxon>
        <taxon>Ascomycota</taxon>
        <taxon>Pezizomycotina</taxon>
        <taxon>Dothideomycetes</taxon>
        <taxon>Pleosporomycetidae</taxon>
        <taxon>Mytilinidiales</taxon>
        <taxon>Argynnaceae</taxon>
        <taxon>Lepidopterella</taxon>
    </lineage>
</organism>
<reference evidence="2 3" key="1">
    <citation type="journal article" date="2016" name="Nat. Commun.">
        <title>Ectomycorrhizal ecology is imprinted in the genome of the dominant symbiotic fungus Cenococcum geophilum.</title>
        <authorList>
            <consortium name="DOE Joint Genome Institute"/>
            <person name="Peter M."/>
            <person name="Kohler A."/>
            <person name="Ohm R.A."/>
            <person name="Kuo A."/>
            <person name="Krutzmann J."/>
            <person name="Morin E."/>
            <person name="Arend M."/>
            <person name="Barry K.W."/>
            <person name="Binder M."/>
            <person name="Choi C."/>
            <person name="Clum A."/>
            <person name="Copeland A."/>
            <person name="Grisel N."/>
            <person name="Haridas S."/>
            <person name="Kipfer T."/>
            <person name="LaButti K."/>
            <person name="Lindquist E."/>
            <person name="Lipzen A."/>
            <person name="Maire R."/>
            <person name="Meier B."/>
            <person name="Mihaltcheva S."/>
            <person name="Molinier V."/>
            <person name="Murat C."/>
            <person name="Poggeler S."/>
            <person name="Quandt C.A."/>
            <person name="Sperisen C."/>
            <person name="Tritt A."/>
            <person name="Tisserant E."/>
            <person name="Crous P.W."/>
            <person name="Henrissat B."/>
            <person name="Nehls U."/>
            <person name="Egli S."/>
            <person name="Spatafora J.W."/>
            <person name="Grigoriev I.V."/>
            <person name="Martin F.M."/>
        </authorList>
    </citation>
    <scope>NUCLEOTIDE SEQUENCE [LARGE SCALE GENOMIC DNA]</scope>
    <source>
        <strain evidence="2 3">CBS 459.81</strain>
    </source>
</reference>
<sequence>MPSCRSYSSGPSVISIVAPRKPCGPSQQHPNHRHLKHPIVIQPPTKRPQYLTSVLACRVSGASVESLTLGPKMAKGGWFTNTGLREKGHSALRANVPPSKAHSSTTERKGPVLNREAQRTRRRQLGEWTMLHRLKGTNAQRICNAGRSLLMQKEEGRLRFCLRGSEAPPPSHHRRGCHPPPNKSPYT</sequence>
<dbReference type="Proteomes" id="UP000250266">
    <property type="component" value="Unassembled WGS sequence"/>
</dbReference>
<feature type="region of interest" description="Disordered" evidence="1">
    <location>
        <begin position="1"/>
        <end position="32"/>
    </location>
</feature>
<feature type="region of interest" description="Disordered" evidence="1">
    <location>
        <begin position="94"/>
        <end position="120"/>
    </location>
</feature>
<accession>A0A8E2EKA9</accession>
<protein>
    <submittedName>
        <fullName evidence="2">Uncharacterized protein</fullName>
    </submittedName>
</protein>
<evidence type="ECO:0000256" key="1">
    <source>
        <dbReference type="SAM" id="MobiDB-lite"/>
    </source>
</evidence>
<gene>
    <name evidence="2" type="ORF">K432DRAFT_73306</name>
</gene>
<evidence type="ECO:0000313" key="2">
    <source>
        <dbReference type="EMBL" id="OCK85063.1"/>
    </source>
</evidence>
<proteinExistence type="predicted"/>
<name>A0A8E2EKA9_9PEZI</name>
<dbReference type="EMBL" id="KV744825">
    <property type="protein sequence ID" value="OCK85063.1"/>
    <property type="molecule type" value="Genomic_DNA"/>
</dbReference>
<evidence type="ECO:0000313" key="3">
    <source>
        <dbReference type="Proteomes" id="UP000250266"/>
    </source>
</evidence>
<feature type="compositionally biased region" description="Pro residues" evidence="1">
    <location>
        <begin position="178"/>
        <end position="187"/>
    </location>
</feature>